<keyword evidence="1" id="KW-1277">Toxin-antitoxin system</keyword>
<gene>
    <name evidence="5" type="ORF">EQM13_00560</name>
</gene>
<dbReference type="GO" id="GO:0004540">
    <property type="term" value="F:RNA nuclease activity"/>
    <property type="evidence" value="ECO:0007669"/>
    <property type="project" value="InterPro"/>
</dbReference>
<dbReference type="InterPro" id="IPR037038">
    <property type="entry name" value="HepT-like_sf"/>
</dbReference>
<dbReference type="GO" id="GO:0016787">
    <property type="term" value="F:hydrolase activity"/>
    <property type="evidence" value="ECO:0007669"/>
    <property type="project" value="UniProtKB-KW"/>
</dbReference>
<reference evidence="6" key="1">
    <citation type="submission" date="2019-01" db="EMBL/GenBank/DDBJ databases">
        <title>Draft genomes of a novel of Sporanaerobacter strains.</title>
        <authorList>
            <person name="Ma S."/>
        </authorList>
    </citation>
    <scope>NUCLEOTIDE SEQUENCE [LARGE SCALE GENOMIC DNA]</scope>
    <source>
        <strain evidence="6">NJN-17</strain>
    </source>
</reference>
<evidence type="ECO:0000313" key="6">
    <source>
        <dbReference type="Proteomes" id="UP000287969"/>
    </source>
</evidence>
<dbReference type="KEGG" id="spoa:EQM13_00560"/>
<keyword evidence="6" id="KW-1185">Reference proteome</keyword>
<protein>
    <submittedName>
        <fullName evidence="5">DUF86 domain-containing protein</fullName>
    </submittedName>
</protein>
<dbReference type="AlphaFoldDB" id="A0A410Q8A5"/>
<name>A0A410Q8A5_9FIRM</name>
<evidence type="ECO:0000256" key="1">
    <source>
        <dbReference type="ARBA" id="ARBA00022649"/>
    </source>
</evidence>
<dbReference type="GO" id="GO:0110001">
    <property type="term" value="C:toxin-antitoxin complex"/>
    <property type="evidence" value="ECO:0007669"/>
    <property type="project" value="InterPro"/>
</dbReference>
<evidence type="ECO:0000313" key="5">
    <source>
        <dbReference type="EMBL" id="QAT60168.1"/>
    </source>
</evidence>
<evidence type="ECO:0000256" key="2">
    <source>
        <dbReference type="ARBA" id="ARBA00022722"/>
    </source>
</evidence>
<proteinExistence type="inferred from homology"/>
<dbReference type="Pfam" id="PF01934">
    <property type="entry name" value="HepT-like"/>
    <property type="match status" value="1"/>
</dbReference>
<keyword evidence="2" id="KW-0540">Nuclease</keyword>
<evidence type="ECO:0000256" key="4">
    <source>
        <dbReference type="ARBA" id="ARBA00024207"/>
    </source>
</evidence>
<organism evidence="5 6">
    <name type="scientific">Acidilutibacter cellobiosedens</name>
    <dbReference type="NCBI Taxonomy" id="2507161"/>
    <lineage>
        <taxon>Bacteria</taxon>
        <taxon>Bacillati</taxon>
        <taxon>Bacillota</taxon>
        <taxon>Tissierellia</taxon>
        <taxon>Tissierellales</taxon>
        <taxon>Acidilutibacteraceae</taxon>
        <taxon>Acidilutibacter</taxon>
    </lineage>
</organism>
<dbReference type="EMBL" id="CP035282">
    <property type="protein sequence ID" value="QAT60168.1"/>
    <property type="molecule type" value="Genomic_DNA"/>
</dbReference>
<accession>A0A410Q8A5</accession>
<comment type="similarity">
    <text evidence="4">Belongs to the HepT RNase toxin family.</text>
</comment>
<dbReference type="InterPro" id="IPR008201">
    <property type="entry name" value="HepT-like"/>
</dbReference>
<dbReference type="Gene3D" id="1.20.120.580">
    <property type="entry name" value="bsu32300-like"/>
    <property type="match status" value="1"/>
</dbReference>
<dbReference type="Proteomes" id="UP000287969">
    <property type="component" value="Chromosome"/>
</dbReference>
<sequence length="39" mass="4705">MKSLRNHIIHDYEGVNLKLIWEIIDEDIKNIKRTVIETN</sequence>
<keyword evidence="3" id="KW-0378">Hydrolase</keyword>
<evidence type="ECO:0000256" key="3">
    <source>
        <dbReference type="ARBA" id="ARBA00022801"/>
    </source>
</evidence>
<dbReference type="OrthoDB" id="9810538at2"/>